<reference evidence="8" key="2">
    <citation type="submission" date="2012-08" db="EMBL/GenBank/DDBJ databases">
        <title>Genome sequence of Kazachstania naganishii.</title>
        <authorList>
            <person name="Gordon J.L."/>
            <person name="Armisen D."/>
            <person name="Proux-Wera E."/>
            <person name="OhEigeartaigh S.S."/>
            <person name="Byrne K.P."/>
            <person name="Wolfe K.H."/>
        </authorList>
    </citation>
    <scope>NUCLEOTIDE SEQUENCE [LARGE SCALE GENOMIC DNA]</scope>
    <source>
        <strain evidence="8">ATCC MYA-139 / BCRC 22969 / CBS 8797 / CCRC 22969 / KCTC 17520 / NBRC 10181 / NCYC 3082</strain>
    </source>
</reference>
<gene>
    <name evidence="7" type="primary">KNAG0I01070</name>
    <name evidence="7" type="ordered locus">KNAG_0I01070</name>
</gene>
<dbReference type="SUPFAM" id="SSF81606">
    <property type="entry name" value="PP2C-like"/>
    <property type="match status" value="1"/>
</dbReference>
<organism evidence="7 8">
    <name type="scientific">Huiozyma naganishii (strain ATCC MYA-139 / BCRC 22969 / CBS 8797 / KCTC 17520 / NBRC 10181 / NCYC 3082 / Yp74L-3)</name>
    <name type="common">Yeast</name>
    <name type="synonym">Kazachstania naganishii</name>
    <dbReference type="NCBI Taxonomy" id="1071383"/>
    <lineage>
        <taxon>Eukaryota</taxon>
        <taxon>Fungi</taxon>
        <taxon>Dikarya</taxon>
        <taxon>Ascomycota</taxon>
        <taxon>Saccharomycotina</taxon>
        <taxon>Saccharomycetes</taxon>
        <taxon>Saccharomycetales</taxon>
        <taxon>Saccharomycetaceae</taxon>
        <taxon>Huiozyma</taxon>
    </lineage>
</organism>
<dbReference type="InterPro" id="IPR001932">
    <property type="entry name" value="PPM-type_phosphatase-like_dom"/>
</dbReference>
<dbReference type="InterPro" id="IPR036457">
    <property type="entry name" value="PPM-type-like_dom_sf"/>
</dbReference>
<evidence type="ECO:0000313" key="7">
    <source>
        <dbReference type="EMBL" id="CCK71898.1"/>
    </source>
</evidence>
<dbReference type="PANTHER" id="PTHR13832:SF792">
    <property type="entry name" value="GM14286P"/>
    <property type="match status" value="1"/>
</dbReference>
<dbReference type="InterPro" id="IPR000222">
    <property type="entry name" value="PP2C_BS"/>
</dbReference>
<dbReference type="Proteomes" id="UP000006310">
    <property type="component" value="Chromosome 9"/>
</dbReference>
<keyword evidence="8" id="KW-1185">Reference proteome</keyword>
<keyword evidence="2 4" id="KW-0378">Hydrolase</keyword>
<feature type="domain" description="PPM-type phosphatase" evidence="6">
    <location>
        <begin position="122"/>
        <end position="494"/>
    </location>
</feature>
<proteinExistence type="inferred from homology"/>
<dbReference type="OMA" id="DHNAWNP"/>
<evidence type="ECO:0000256" key="4">
    <source>
        <dbReference type="RuleBase" id="RU003465"/>
    </source>
</evidence>
<dbReference type="SMART" id="SM00332">
    <property type="entry name" value="PP2Cc"/>
    <property type="match status" value="1"/>
</dbReference>
<dbReference type="InterPro" id="IPR015655">
    <property type="entry name" value="PP2C"/>
</dbReference>
<dbReference type="OrthoDB" id="420076at2759"/>
<dbReference type="GO" id="GO:0004741">
    <property type="term" value="F:[pyruvate dehydrogenase (acetyl-transferring)]-phosphatase activity"/>
    <property type="evidence" value="ECO:0007669"/>
    <property type="project" value="EnsemblFungi"/>
</dbReference>
<feature type="region of interest" description="Disordered" evidence="5">
    <location>
        <begin position="499"/>
        <end position="524"/>
    </location>
</feature>
<protein>
    <recommendedName>
        <fullName evidence="6">PPM-type phosphatase domain-containing protein</fullName>
    </recommendedName>
</protein>
<dbReference type="GO" id="GO:0046872">
    <property type="term" value="F:metal ion binding"/>
    <property type="evidence" value="ECO:0007669"/>
    <property type="project" value="UniProtKB-KW"/>
</dbReference>
<evidence type="ECO:0000259" key="6">
    <source>
        <dbReference type="PROSITE" id="PS51746"/>
    </source>
</evidence>
<dbReference type="Pfam" id="PF00481">
    <property type="entry name" value="PP2C"/>
    <property type="match status" value="1"/>
</dbReference>
<dbReference type="RefSeq" id="XP_022466143.1">
    <property type="nucleotide sequence ID" value="XM_022609781.1"/>
</dbReference>
<evidence type="ECO:0000256" key="3">
    <source>
        <dbReference type="ARBA" id="ARBA00022912"/>
    </source>
</evidence>
<reference evidence="7 8" key="1">
    <citation type="journal article" date="2011" name="Proc. Natl. Acad. Sci. U.S.A.">
        <title>Evolutionary erosion of yeast sex chromosomes by mating-type switching accidents.</title>
        <authorList>
            <person name="Gordon J.L."/>
            <person name="Armisen D."/>
            <person name="Proux-Wera E."/>
            <person name="Oheigeartaigh S.S."/>
            <person name="Byrne K.P."/>
            <person name="Wolfe K.H."/>
        </authorList>
    </citation>
    <scope>NUCLEOTIDE SEQUENCE [LARGE SCALE GENOMIC DNA]</scope>
    <source>
        <strain evidence="8">ATCC MYA-139 / BCRC 22969 / CBS 8797 / CCRC 22969 / KCTC 17520 / NBRC 10181 / NCYC 3082</strain>
    </source>
</reference>
<dbReference type="Gene3D" id="3.60.40.10">
    <property type="entry name" value="PPM-type phosphatase domain"/>
    <property type="match status" value="1"/>
</dbReference>
<evidence type="ECO:0000256" key="1">
    <source>
        <dbReference type="ARBA" id="ARBA00022723"/>
    </source>
</evidence>
<dbReference type="PANTHER" id="PTHR13832">
    <property type="entry name" value="PROTEIN PHOSPHATASE 2C"/>
    <property type="match status" value="1"/>
</dbReference>
<dbReference type="EMBL" id="HE978322">
    <property type="protein sequence ID" value="CCK71898.1"/>
    <property type="molecule type" value="Genomic_DNA"/>
</dbReference>
<evidence type="ECO:0000313" key="8">
    <source>
        <dbReference type="Proteomes" id="UP000006310"/>
    </source>
</evidence>
<sequence length="524" mass="57865">MSPLHVKGSRWSQCVVPPVRALRMWSRVPGRQSVARWYSVGVRARAVKSTPRGFSWPMAVGAVSSVVGYVAYNRFLSTGGVSLESRSTEPVSGALPTLEQIEAKLHAREKSFWINRNTGVFRFDVSQLPSNNPIEDSHVEQIIALPGDGSRDLYFFGIFDGHGGPFTSSKLAKELVPYVLKRMLHNGLDAADSTLRDAFVSFDHEVVIESFKNLFADPMNRGNVDNILPAVSGSCALLSVFDSKTDSLKVAVTGDSRTLVVGQNETDGKWFVKSCTIDQTGDNPKEVERIQGEHPGEPNVVRRGRILGSLQPSRAFGDHRYKVKEVEGKTLDSLPEHVKLYLRREPKDFLTPPYVTARPEVTTAAIARDNIKFMVMGSDGLFELLTNEEIASLVIKWADRYMPNNKVGEQLRGLPPVEDISAEKESQRLAFRYKDKAPAGGQGFLLQDANVATHLIRNALSAGGRPEYVSTLVSIPAPMSRKYRDDLTVTVAFFGPDSESITHNNSQQGMSINYEASTKPRANL</sequence>
<dbReference type="KEGG" id="kng:KNAG_0I01070"/>
<dbReference type="STRING" id="1071383.J7RQ50"/>
<evidence type="ECO:0000256" key="2">
    <source>
        <dbReference type="ARBA" id="ARBA00022801"/>
    </source>
</evidence>
<dbReference type="eggNOG" id="KOG0700">
    <property type="taxonomic scope" value="Eukaryota"/>
</dbReference>
<dbReference type="AlphaFoldDB" id="J7RQ50"/>
<dbReference type="PROSITE" id="PS01032">
    <property type="entry name" value="PPM_1"/>
    <property type="match status" value="1"/>
</dbReference>
<dbReference type="CDD" id="cd00143">
    <property type="entry name" value="PP2Cc"/>
    <property type="match status" value="1"/>
</dbReference>
<keyword evidence="3 4" id="KW-0904">Protein phosphatase</keyword>
<dbReference type="GO" id="GO:0005777">
    <property type="term" value="C:peroxisome"/>
    <property type="evidence" value="ECO:0007669"/>
    <property type="project" value="EnsemblFungi"/>
</dbReference>
<evidence type="ECO:0000256" key="5">
    <source>
        <dbReference type="SAM" id="MobiDB-lite"/>
    </source>
</evidence>
<accession>J7RQ50</accession>
<dbReference type="HOGENOM" id="CLU_021928_3_2_1"/>
<name>J7RQ50_HUIN7</name>
<keyword evidence="1" id="KW-0479">Metal-binding</keyword>
<dbReference type="PROSITE" id="PS51746">
    <property type="entry name" value="PPM_2"/>
    <property type="match status" value="1"/>
</dbReference>
<dbReference type="GeneID" id="34527641"/>
<comment type="similarity">
    <text evidence="4">Belongs to the PP2C family.</text>
</comment>
<dbReference type="GO" id="GO:0005758">
    <property type="term" value="C:mitochondrial intermembrane space"/>
    <property type="evidence" value="ECO:0007669"/>
    <property type="project" value="EnsemblFungi"/>
</dbReference>
<feature type="compositionally biased region" description="Polar residues" evidence="5">
    <location>
        <begin position="499"/>
        <end position="516"/>
    </location>
</feature>